<dbReference type="EMBL" id="APND01000009">
    <property type="protein sequence ID" value="MES1930899.1"/>
    <property type="molecule type" value="Genomic_DNA"/>
</dbReference>
<dbReference type="InterPro" id="IPR003018">
    <property type="entry name" value="GAF"/>
</dbReference>
<dbReference type="InterPro" id="IPR043128">
    <property type="entry name" value="Rev_trsase/Diguanyl_cyclase"/>
</dbReference>
<organism evidence="4 5">
    <name type="scientific">Salinisphaera dokdonensis CL-ES53</name>
    <dbReference type="NCBI Taxonomy" id="1304272"/>
    <lineage>
        <taxon>Bacteria</taxon>
        <taxon>Pseudomonadati</taxon>
        <taxon>Pseudomonadota</taxon>
        <taxon>Gammaproteobacteria</taxon>
        <taxon>Salinisphaerales</taxon>
        <taxon>Salinisphaeraceae</taxon>
        <taxon>Salinisphaera</taxon>
    </lineage>
</organism>
<dbReference type="EC" id="2.7.7.65" evidence="1"/>
<dbReference type="RefSeq" id="WP_353113565.1">
    <property type="nucleotide sequence ID" value="NZ_APND01000009.1"/>
</dbReference>
<sequence length="229" mass="25350">MPIGMVSHIEDEAYEVVDIVDGVSGIKPGQVFPVPETYSCHTRVADGVFAVDRTGEGELCDHPCYQRFALESYIGVPLTLDGHIVGTLNFSSTKPTGEFTTYDLDLIGMFAQWLDHEIARERDLLALRGAQDELARLALTDELTGIYNRRAIGARMQEELNRAQRYAQPLSVALVDFDCFKQLNDQHGISPAIGPCSCSRSWPRTSCAIWTAWVAGAARNSFCCSRTRT</sequence>
<dbReference type="Proteomes" id="UP001460888">
    <property type="component" value="Unassembled WGS sequence"/>
</dbReference>
<dbReference type="InterPro" id="IPR000160">
    <property type="entry name" value="GGDEF_dom"/>
</dbReference>
<evidence type="ECO:0000259" key="3">
    <source>
        <dbReference type="Pfam" id="PF01590"/>
    </source>
</evidence>
<proteinExistence type="predicted"/>
<reference evidence="4 5" key="1">
    <citation type="submission" date="2013-03" db="EMBL/GenBank/DDBJ databases">
        <title>Salinisphaera dokdonensis CL-ES53 Genome Sequencing.</title>
        <authorList>
            <person name="Li C."/>
            <person name="Lai Q."/>
            <person name="Shao Z."/>
        </authorList>
    </citation>
    <scope>NUCLEOTIDE SEQUENCE [LARGE SCALE GENOMIC DNA]</scope>
    <source>
        <strain evidence="4 5">CL-ES53</strain>
    </source>
</reference>
<dbReference type="Gene3D" id="3.30.450.40">
    <property type="match status" value="1"/>
</dbReference>
<evidence type="ECO:0000256" key="1">
    <source>
        <dbReference type="ARBA" id="ARBA00012528"/>
    </source>
</evidence>
<dbReference type="SUPFAM" id="SSF55073">
    <property type="entry name" value="Nucleotide cyclase"/>
    <property type="match status" value="1"/>
</dbReference>
<dbReference type="Pfam" id="PF01590">
    <property type="entry name" value="GAF"/>
    <property type="match status" value="1"/>
</dbReference>
<evidence type="ECO:0000259" key="2">
    <source>
        <dbReference type="Pfam" id="PF00990"/>
    </source>
</evidence>
<dbReference type="InterPro" id="IPR029016">
    <property type="entry name" value="GAF-like_dom_sf"/>
</dbReference>
<protein>
    <recommendedName>
        <fullName evidence="1">diguanylate cyclase</fullName>
        <ecNumber evidence="1">2.7.7.65</ecNumber>
    </recommendedName>
</protein>
<dbReference type="Gene3D" id="3.30.70.270">
    <property type="match status" value="1"/>
</dbReference>
<dbReference type="InterPro" id="IPR029787">
    <property type="entry name" value="Nucleotide_cyclase"/>
</dbReference>
<evidence type="ECO:0000313" key="5">
    <source>
        <dbReference type="Proteomes" id="UP001460888"/>
    </source>
</evidence>
<dbReference type="Pfam" id="PF00990">
    <property type="entry name" value="GGDEF"/>
    <property type="match status" value="1"/>
</dbReference>
<name>A0ABV2B4T5_9GAMM</name>
<dbReference type="PANTHER" id="PTHR45138:SF24">
    <property type="entry name" value="DIGUANYLATE CYCLASE DGCC-RELATED"/>
    <property type="match status" value="1"/>
</dbReference>
<evidence type="ECO:0000313" key="4">
    <source>
        <dbReference type="EMBL" id="MES1930899.1"/>
    </source>
</evidence>
<dbReference type="InterPro" id="IPR050469">
    <property type="entry name" value="Diguanylate_Cyclase"/>
</dbReference>
<dbReference type="NCBIfam" id="TIGR00254">
    <property type="entry name" value="GGDEF"/>
    <property type="match status" value="1"/>
</dbReference>
<gene>
    <name evidence="4" type="ORF">SADO_16688</name>
</gene>
<dbReference type="SUPFAM" id="SSF55781">
    <property type="entry name" value="GAF domain-like"/>
    <property type="match status" value="1"/>
</dbReference>
<comment type="caution">
    <text evidence="4">The sequence shown here is derived from an EMBL/GenBank/DDBJ whole genome shotgun (WGS) entry which is preliminary data.</text>
</comment>
<feature type="domain" description="GGDEF" evidence="2">
    <location>
        <begin position="138"/>
        <end position="189"/>
    </location>
</feature>
<dbReference type="PANTHER" id="PTHR45138">
    <property type="entry name" value="REGULATORY COMPONENTS OF SENSORY TRANSDUCTION SYSTEM"/>
    <property type="match status" value="1"/>
</dbReference>
<feature type="domain" description="GAF" evidence="3">
    <location>
        <begin position="21"/>
        <end position="114"/>
    </location>
</feature>
<accession>A0ABV2B4T5</accession>
<keyword evidence="5" id="KW-1185">Reference proteome</keyword>